<sequence>MPAVKTFVTYLLLFFYALTSTGASVYMHQCHGGTVLVTQDNIEEHHKNCPLCNAEGETKPHACDKGKADCCKDIKLDLKKSKDDAENAHASLTFLSLSPATITLHWILSVQYNQEQELLPQEIDAAKLLVSSSPTYLKHCNFRI</sequence>
<keyword evidence="3" id="KW-1185">Reference proteome</keyword>
<dbReference type="RefSeq" id="WP_144036619.1">
    <property type="nucleotide sequence ID" value="NZ_FXAU01000008.1"/>
</dbReference>
<organism evidence="2 3">
    <name type="scientific">Sphingobacterium psychroaquaticum</name>
    <dbReference type="NCBI Taxonomy" id="561061"/>
    <lineage>
        <taxon>Bacteria</taxon>
        <taxon>Pseudomonadati</taxon>
        <taxon>Bacteroidota</taxon>
        <taxon>Sphingobacteriia</taxon>
        <taxon>Sphingobacteriales</taxon>
        <taxon>Sphingobacteriaceae</taxon>
        <taxon>Sphingobacterium</taxon>
    </lineage>
</organism>
<evidence type="ECO:0000313" key="2">
    <source>
        <dbReference type="EMBL" id="SMG49933.1"/>
    </source>
</evidence>
<reference evidence="2 3" key="1">
    <citation type="submission" date="2017-04" db="EMBL/GenBank/DDBJ databases">
        <authorList>
            <person name="Afonso C.L."/>
            <person name="Miller P.J."/>
            <person name="Scott M.A."/>
            <person name="Spackman E."/>
            <person name="Goraichik I."/>
            <person name="Dimitrov K.M."/>
            <person name="Suarez D.L."/>
            <person name="Swayne D.E."/>
        </authorList>
    </citation>
    <scope>NUCLEOTIDE SEQUENCE [LARGE SCALE GENOMIC DNA]</scope>
    <source>
        <strain evidence="2 3">DSM 22418</strain>
    </source>
</reference>
<dbReference type="OrthoDB" id="710670at2"/>
<evidence type="ECO:0000313" key="3">
    <source>
        <dbReference type="Proteomes" id="UP000192980"/>
    </source>
</evidence>
<name>A0A1X7L949_9SPHI</name>
<feature type="chain" id="PRO_5012010531" evidence="1">
    <location>
        <begin position="26"/>
        <end position="144"/>
    </location>
</feature>
<dbReference type="AlphaFoldDB" id="A0A1X7L949"/>
<accession>A0A1X7L949</accession>
<protein>
    <submittedName>
        <fullName evidence="2">Uncharacterized protein</fullName>
    </submittedName>
</protein>
<dbReference type="InterPro" id="IPR058512">
    <property type="entry name" value="DUF8199"/>
</dbReference>
<keyword evidence="1" id="KW-0732">Signal</keyword>
<proteinExistence type="predicted"/>
<evidence type="ECO:0000256" key="1">
    <source>
        <dbReference type="SAM" id="SignalP"/>
    </source>
</evidence>
<dbReference type="STRING" id="561061.SAMN05660862_3720"/>
<feature type="signal peptide" evidence="1">
    <location>
        <begin position="1"/>
        <end position="25"/>
    </location>
</feature>
<dbReference type="EMBL" id="FXAU01000008">
    <property type="protein sequence ID" value="SMG49933.1"/>
    <property type="molecule type" value="Genomic_DNA"/>
</dbReference>
<gene>
    <name evidence="2" type="ORF">SAMN05660862_3720</name>
</gene>
<dbReference type="Pfam" id="PF26622">
    <property type="entry name" value="DUF8199"/>
    <property type="match status" value="1"/>
</dbReference>
<dbReference type="Proteomes" id="UP000192980">
    <property type="component" value="Unassembled WGS sequence"/>
</dbReference>